<evidence type="ECO:0000313" key="2">
    <source>
        <dbReference type="Proteomes" id="UP001646157"/>
    </source>
</evidence>
<organism evidence="1 2">
    <name type="scientific">Rossellomorea pakistanensis</name>
    <dbReference type="NCBI Taxonomy" id="992288"/>
    <lineage>
        <taxon>Bacteria</taxon>
        <taxon>Bacillati</taxon>
        <taxon>Bacillota</taxon>
        <taxon>Bacilli</taxon>
        <taxon>Bacillales</taxon>
        <taxon>Bacillaceae</taxon>
        <taxon>Rossellomorea</taxon>
    </lineage>
</organism>
<dbReference type="RefSeq" id="WP_205171640.1">
    <property type="nucleotide sequence ID" value="NZ_JAFBDZ010000002.1"/>
</dbReference>
<gene>
    <name evidence="1" type="ORF">JOC86_002061</name>
</gene>
<protein>
    <submittedName>
        <fullName evidence="1">Uncharacterized protein</fullName>
    </submittedName>
</protein>
<dbReference type="EMBL" id="JAFBDZ010000002">
    <property type="protein sequence ID" value="MBM7585519.1"/>
    <property type="molecule type" value="Genomic_DNA"/>
</dbReference>
<sequence>MINQDTIINSFEEINLQDYAMPLICVYASPDDFKEMYVARLFDLDKPTHYLLMRPSLESIRKEIPDQFNHIPRTPQDDPKIVETWV</sequence>
<comment type="caution">
    <text evidence="1">The sequence shown here is derived from an EMBL/GenBank/DDBJ whole genome shotgun (WGS) entry which is preliminary data.</text>
</comment>
<reference evidence="1 2" key="1">
    <citation type="submission" date="2021-01" db="EMBL/GenBank/DDBJ databases">
        <title>Genomic Encyclopedia of Type Strains, Phase IV (KMG-IV): sequencing the most valuable type-strain genomes for metagenomic binning, comparative biology and taxonomic classification.</title>
        <authorList>
            <person name="Goeker M."/>
        </authorList>
    </citation>
    <scope>NUCLEOTIDE SEQUENCE [LARGE SCALE GENOMIC DNA]</scope>
    <source>
        <strain evidence="1 2">DSM 24834</strain>
    </source>
</reference>
<accession>A0ABS2NCI5</accession>
<dbReference type="Proteomes" id="UP001646157">
    <property type="component" value="Unassembled WGS sequence"/>
</dbReference>
<name>A0ABS2NCI5_9BACI</name>
<evidence type="ECO:0000313" key="1">
    <source>
        <dbReference type="EMBL" id="MBM7585519.1"/>
    </source>
</evidence>
<keyword evidence="2" id="KW-1185">Reference proteome</keyword>
<proteinExistence type="predicted"/>